<proteinExistence type="predicted"/>
<accession>A0AAU7W165</accession>
<dbReference type="EMBL" id="CP158357">
    <property type="protein sequence ID" value="XBX79721.1"/>
    <property type="molecule type" value="Genomic_DNA"/>
</dbReference>
<protein>
    <submittedName>
        <fullName evidence="2">Glycosyltransferase</fullName>
        <ecNumber evidence="2">2.4.-.-</ecNumber>
    </submittedName>
</protein>
<dbReference type="InterPro" id="IPR029044">
    <property type="entry name" value="Nucleotide-diphossugar_trans"/>
</dbReference>
<reference evidence="2" key="1">
    <citation type="submission" date="2024-06" db="EMBL/GenBank/DDBJ databases">
        <title>Draft genome sequence of Microbacterium sp. strain A8/3-1, isolated from Oxytropis tragacanthoides Fisch. ex DC. Root nodules in the Altai region of Russia.</title>
        <authorList>
            <person name="Sazanova A."/>
            <person name="Guro P."/>
            <person name="Kuznetsova I."/>
            <person name="Belimov A."/>
            <person name="Safronova V."/>
        </authorList>
    </citation>
    <scope>NUCLEOTIDE SEQUENCE</scope>
    <source>
        <strain evidence="2">A8/3-1</strain>
    </source>
</reference>
<evidence type="ECO:0000313" key="2">
    <source>
        <dbReference type="EMBL" id="XBX79721.1"/>
    </source>
</evidence>
<dbReference type="EC" id="2.4.-.-" evidence="2"/>
<evidence type="ECO:0000259" key="1">
    <source>
        <dbReference type="Pfam" id="PF00535"/>
    </source>
</evidence>
<dbReference type="SUPFAM" id="SSF53448">
    <property type="entry name" value="Nucleotide-diphospho-sugar transferases"/>
    <property type="match status" value="1"/>
</dbReference>
<feature type="domain" description="Glycosyltransferase 2-like" evidence="1">
    <location>
        <begin position="8"/>
        <end position="154"/>
    </location>
</feature>
<gene>
    <name evidence="2" type="ORF">ABS642_06445</name>
</gene>
<name>A0AAU7W165_9MICO</name>
<dbReference type="RefSeq" id="WP_350352674.1">
    <property type="nucleotide sequence ID" value="NZ_CP158357.1"/>
</dbReference>
<dbReference type="Pfam" id="PF00535">
    <property type="entry name" value="Glycos_transf_2"/>
    <property type="match status" value="1"/>
</dbReference>
<sequence>MSTPQIDVVIPVHSATRPVDRAVRSVLDGTRADVRVNVVAHNIDPSVISSNLGVLLSDDRVRVLPFEDGIRSPAGPMNHGIDQATAPFISVMGSDDELAPGAIDSWLRLQAETGASTVLARIRIVGRGSDPYPPVRNGRRQRSLDARKDRLTYRSAPLGVVDRERFADLRFTEGLPSGEDLAYTATLWFTGQHIAYDMTGPAYLVHDDADDRVTFSSRDVAADFAFLDAIEATPWYPRLGRADRQALAIKILRVHLFDAILARVNAPEGLESHRLDLIAVIERLERMAPGVLRLLARVDRQVIDELHGAAPDPARILHLLDARWNYRTVGALTPRNPFLVLHRQAPFRTLFAGLRSMSAA</sequence>
<keyword evidence="2" id="KW-0328">Glycosyltransferase</keyword>
<dbReference type="Gene3D" id="3.90.550.10">
    <property type="entry name" value="Spore Coat Polysaccharide Biosynthesis Protein SpsA, Chain A"/>
    <property type="match status" value="1"/>
</dbReference>
<dbReference type="AlphaFoldDB" id="A0AAU7W165"/>
<dbReference type="GO" id="GO:0016757">
    <property type="term" value="F:glycosyltransferase activity"/>
    <property type="evidence" value="ECO:0007669"/>
    <property type="project" value="UniProtKB-KW"/>
</dbReference>
<organism evidence="2">
    <name type="scientific">Microbacterium sp. A8/3-1</name>
    <dbReference type="NCBI Taxonomy" id="3160749"/>
    <lineage>
        <taxon>Bacteria</taxon>
        <taxon>Bacillati</taxon>
        <taxon>Actinomycetota</taxon>
        <taxon>Actinomycetes</taxon>
        <taxon>Micrococcales</taxon>
        <taxon>Microbacteriaceae</taxon>
        <taxon>Microbacterium</taxon>
    </lineage>
</organism>
<dbReference type="InterPro" id="IPR001173">
    <property type="entry name" value="Glyco_trans_2-like"/>
</dbReference>
<keyword evidence="2" id="KW-0808">Transferase</keyword>